<dbReference type="AlphaFoldDB" id="A0AAX1MJG5"/>
<evidence type="ECO:0000313" key="3">
    <source>
        <dbReference type="Proteomes" id="UP000679388"/>
    </source>
</evidence>
<keyword evidence="1" id="KW-0732">Signal</keyword>
<dbReference type="EMBL" id="CP059558">
    <property type="protein sequence ID" value="QUY37451.1"/>
    <property type="molecule type" value="Genomic_DNA"/>
</dbReference>
<protein>
    <recommendedName>
        <fullName evidence="4">Lipoprotein</fullName>
    </recommendedName>
</protein>
<evidence type="ECO:0000256" key="1">
    <source>
        <dbReference type="SAM" id="SignalP"/>
    </source>
</evidence>
<accession>A0AAX1MJG5</accession>
<name>A0AAX1MJG5_ACIJU</name>
<dbReference type="InterPro" id="IPR054658">
    <property type="entry name" value="Extrcyto_LP"/>
</dbReference>
<evidence type="ECO:0008006" key="4">
    <source>
        <dbReference type="Google" id="ProtNLM"/>
    </source>
</evidence>
<reference evidence="2" key="1">
    <citation type="submission" date="2020-07" db="EMBL/GenBank/DDBJ databases">
        <title>Acinetobacter junii strain YR7 chromosome and plasmid pNDM-YR7.</title>
        <authorList>
            <person name="Tang B."/>
        </authorList>
    </citation>
    <scope>NUCLEOTIDE SEQUENCE</scope>
    <source>
        <strain evidence="2">YR7</strain>
    </source>
</reference>
<dbReference type="NCBIfam" id="NF045616">
    <property type="entry name" value="Acin_mostly_LP"/>
    <property type="match status" value="1"/>
</dbReference>
<dbReference type="PROSITE" id="PS51257">
    <property type="entry name" value="PROKAR_LIPOPROTEIN"/>
    <property type="match status" value="1"/>
</dbReference>
<organism evidence="2 3">
    <name type="scientific">Acinetobacter junii</name>
    <dbReference type="NCBI Taxonomy" id="40215"/>
    <lineage>
        <taxon>Bacteria</taxon>
        <taxon>Pseudomonadati</taxon>
        <taxon>Pseudomonadota</taxon>
        <taxon>Gammaproteobacteria</taxon>
        <taxon>Moraxellales</taxon>
        <taxon>Moraxellaceae</taxon>
        <taxon>Acinetobacter</taxon>
    </lineage>
</organism>
<proteinExistence type="predicted"/>
<gene>
    <name evidence="2" type="ORF">H2677_04510</name>
</gene>
<sequence length="137" mass="15712">MIRKKFKLLFLLMIVLSTASCNQGPRPLEVTIHQDHLCVFTNNSKTYYGLDNTFLIYLGRIDYNKGFKSTYEKLYTSTPLPIDEKNCVAIPLNEIKHNVAYEIILDTNKSFHTSICVVGKDNKLEVRYVEPGKSTCD</sequence>
<dbReference type="Proteomes" id="UP000679388">
    <property type="component" value="Chromosome"/>
</dbReference>
<feature type="signal peptide" evidence="1">
    <location>
        <begin position="1"/>
        <end position="23"/>
    </location>
</feature>
<evidence type="ECO:0000313" key="2">
    <source>
        <dbReference type="EMBL" id="QUY37451.1"/>
    </source>
</evidence>
<feature type="chain" id="PRO_5043735120" description="Lipoprotein" evidence="1">
    <location>
        <begin position="24"/>
        <end position="137"/>
    </location>
</feature>